<dbReference type="Proteomes" id="UP001381693">
    <property type="component" value="Unassembled WGS sequence"/>
</dbReference>
<dbReference type="PANTHER" id="PTHR11839">
    <property type="entry name" value="UDP/ADP-SUGAR PYROPHOSPHATASE"/>
    <property type="match status" value="1"/>
</dbReference>
<dbReference type="GO" id="GO:0008768">
    <property type="term" value="F:UDP-sugar diphosphatase activity"/>
    <property type="evidence" value="ECO:0007669"/>
    <property type="project" value="UniProtKB-EC"/>
</dbReference>
<comment type="caution">
    <text evidence="13">The sequence shown here is derived from an EMBL/GenBank/DDBJ whole genome shotgun (WGS) entry which is preliminary data.</text>
</comment>
<dbReference type="PANTHER" id="PTHR11839:SF15">
    <property type="entry name" value="URIDINE DIPHOSPHATE GLUCOSE PYROPHOSPHATASE NUDT14"/>
    <property type="match status" value="1"/>
</dbReference>
<keyword evidence="6" id="KW-0460">Magnesium</keyword>
<evidence type="ECO:0000313" key="13">
    <source>
        <dbReference type="EMBL" id="KAK7015182.1"/>
    </source>
</evidence>
<organism evidence="13 14">
    <name type="scientific">Halocaridina rubra</name>
    <name type="common">Hawaiian red shrimp</name>
    <dbReference type="NCBI Taxonomy" id="373956"/>
    <lineage>
        <taxon>Eukaryota</taxon>
        <taxon>Metazoa</taxon>
        <taxon>Ecdysozoa</taxon>
        <taxon>Arthropoda</taxon>
        <taxon>Crustacea</taxon>
        <taxon>Multicrustacea</taxon>
        <taxon>Malacostraca</taxon>
        <taxon>Eumalacostraca</taxon>
        <taxon>Eucarida</taxon>
        <taxon>Decapoda</taxon>
        <taxon>Pleocyemata</taxon>
        <taxon>Caridea</taxon>
        <taxon>Atyoidea</taxon>
        <taxon>Atyidae</taxon>
        <taxon>Halocaridina</taxon>
    </lineage>
</organism>
<keyword evidence="4" id="KW-0963">Cytoplasm</keyword>
<sequence length="210" mass="23846">MDKIQDVSVEPMTKSNFVHPYRMHYKQNGRKKIWDLVMQHESVAIIIYNTDIKKMIFVRQFRPAVYFSNVRQVDPDCKSVDTTKFPGDSGFTLELCAGIHDKDQSLLHDAKDEVLEECGYDVPLEKFEKVITYRSGVGVTGDLATLFYVEVTNDMKLASGGGLEDEGEMIDVVEMSIPEVRALLQKDQVPSPGGFLFGIMWFLQNKAPKE</sequence>
<comment type="cofactor">
    <cofactor evidence="1">
        <name>Mg(2+)</name>
        <dbReference type="ChEBI" id="CHEBI:18420"/>
    </cofactor>
</comment>
<evidence type="ECO:0000259" key="12">
    <source>
        <dbReference type="PROSITE" id="PS51462"/>
    </source>
</evidence>
<comment type="subunit">
    <text evidence="3">Homodimer.</text>
</comment>
<gene>
    <name evidence="13" type="primary">NUDT14</name>
    <name evidence="13" type="ORF">SK128_010108</name>
</gene>
<dbReference type="EMBL" id="JAXCGZ010023227">
    <property type="protein sequence ID" value="KAK7015182.1"/>
    <property type="molecule type" value="Genomic_DNA"/>
</dbReference>
<dbReference type="GO" id="GO:0006753">
    <property type="term" value="P:nucleoside phosphate metabolic process"/>
    <property type="evidence" value="ECO:0007669"/>
    <property type="project" value="TreeGrafter"/>
</dbReference>
<evidence type="ECO:0000313" key="14">
    <source>
        <dbReference type="Proteomes" id="UP001381693"/>
    </source>
</evidence>
<dbReference type="PROSITE" id="PS51462">
    <property type="entry name" value="NUDIX"/>
    <property type="match status" value="1"/>
</dbReference>
<dbReference type="AlphaFoldDB" id="A0AAN8ZVN6"/>
<dbReference type="InterPro" id="IPR004385">
    <property type="entry name" value="NDP_pyrophosphatase"/>
</dbReference>
<keyword evidence="14" id="KW-1185">Reference proteome</keyword>
<reference evidence="13 14" key="1">
    <citation type="submission" date="2023-11" db="EMBL/GenBank/DDBJ databases">
        <title>Halocaridina rubra genome assembly.</title>
        <authorList>
            <person name="Smith C."/>
        </authorList>
    </citation>
    <scope>NUCLEOTIDE SEQUENCE [LARGE SCALE GENOMIC DNA]</scope>
    <source>
        <strain evidence="13">EP-1</strain>
        <tissue evidence="13">Whole</tissue>
    </source>
</reference>
<evidence type="ECO:0000256" key="7">
    <source>
        <dbReference type="ARBA" id="ARBA00051086"/>
    </source>
</evidence>
<evidence type="ECO:0000256" key="3">
    <source>
        <dbReference type="ARBA" id="ARBA00011738"/>
    </source>
</evidence>
<dbReference type="Gene3D" id="3.90.79.10">
    <property type="entry name" value="Nucleoside Triphosphate Pyrophosphohydrolase"/>
    <property type="match status" value="1"/>
</dbReference>
<evidence type="ECO:0000256" key="4">
    <source>
        <dbReference type="ARBA" id="ARBA00022490"/>
    </source>
</evidence>
<dbReference type="InterPro" id="IPR015797">
    <property type="entry name" value="NUDIX_hydrolase-like_dom_sf"/>
</dbReference>
<feature type="domain" description="Nudix hydrolase" evidence="12">
    <location>
        <begin position="38"/>
        <end position="197"/>
    </location>
</feature>
<evidence type="ECO:0000256" key="11">
    <source>
        <dbReference type="ARBA" id="ARBA00080475"/>
    </source>
</evidence>
<comment type="subcellular location">
    <subcellularLocation>
        <location evidence="2">Cytoplasm</location>
    </subcellularLocation>
</comment>
<dbReference type="GO" id="GO:0046872">
    <property type="term" value="F:metal ion binding"/>
    <property type="evidence" value="ECO:0007669"/>
    <property type="project" value="InterPro"/>
</dbReference>
<dbReference type="FunFam" id="3.90.79.10:FF:000035">
    <property type="entry name" value="Uridine diphosphate glucose pyrophosphatase"/>
    <property type="match status" value="1"/>
</dbReference>
<dbReference type="SUPFAM" id="SSF55811">
    <property type="entry name" value="Nudix"/>
    <property type="match status" value="1"/>
</dbReference>
<protein>
    <recommendedName>
        <fullName evidence="10">Uridine diphosphate glucose pyrophosphatase NUDT14</fullName>
        <ecNumber evidence="9">3.6.1.45</ecNumber>
    </recommendedName>
    <alternativeName>
        <fullName evidence="11">Nucleoside diphosphate-linked moiety X motif 14</fullName>
    </alternativeName>
</protein>
<dbReference type="EC" id="3.6.1.45" evidence="9"/>
<comment type="function">
    <text evidence="8">Hydrolyzes UDP-glucose to glucose 1-phosphate and UMP and ADP-ribose to ribose 5-phosphate and AMP. The physiological substrate is probably UDP-glucose. Poor activity on other substrates such as ADP-glucose, CDP-glucose, GDP-glucose and GDP-mannose.</text>
</comment>
<accession>A0AAN8ZVN6</accession>
<dbReference type="CDD" id="cd18887">
    <property type="entry name" value="NUDIX_UGPPase_Nudt14"/>
    <property type="match status" value="1"/>
</dbReference>
<evidence type="ECO:0000256" key="1">
    <source>
        <dbReference type="ARBA" id="ARBA00001946"/>
    </source>
</evidence>
<evidence type="ECO:0000256" key="2">
    <source>
        <dbReference type="ARBA" id="ARBA00004496"/>
    </source>
</evidence>
<evidence type="ECO:0000256" key="6">
    <source>
        <dbReference type="ARBA" id="ARBA00022842"/>
    </source>
</evidence>
<evidence type="ECO:0000256" key="5">
    <source>
        <dbReference type="ARBA" id="ARBA00022801"/>
    </source>
</evidence>
<comment type="catalytic activity">
    <reaction evidence="7">
        <text>UDP-sugar + H2O = UMP + alpha-D-aldose 1-phosphate.</text>
        <dbReference type="EC" id="3.6.1.45"/>
    </reaction>
</comment>
<keyword evidence="5 13" id="KW-0378">Hydrolase</keyword>
<evidence type="ECO:0000256" key="10">
    <source>
        <dbReference type="ARBA" id="ARBA00071467"/>
    </source>
</evidence>
<dbReference type="GO" id="GO:0005737">
    <property type="term" value="C:cytoplasm"/>
    <property type="evidence" value="ECO:0007669"/>
    <property type="project" value="UniProtKB-SubCell"/>
</dbReference>
<evidence type="ECO:0000256" key="9">
    <source>
        <dbReference type="ARBA" id="ARBA00066480"/>
    </source>
</evidence>
<dbReference type="GO" id="GO:0019693">
    <property type="term" value="P:ribose phosphate metabolic process"/>
    <property type="evidence" value="ECO:0007669"/>
    <property type="project" value="TreeGrafter"/>
</dbReference>
<dbReference type="NCBIfam" id="TIGR00052">
    <property type="entry name" value="nudix-type nucleoside diphosphatase, YffH/AdpP family"/>
    <property type="match status" value="1"/>
</dbReference>
<name>A0AAN8ZVN6_HALRR</name>
<proteinExistence type="predicted"/>
<dbReference type="InterPro" id="IPR000086">
    <property type="entry name" value="NUDIX_hydrolase_dom"/>
</dbReference>
<evidence type="ECO:0000256" key="8">
    <source>
        <dbReference type="ARBA" id="ARBA00054674"/>
    </source>
</evidence>